<feature type="region of interest" description="Disordered" evidence="1">
    <location>
        <begin position="73"/>
        <end position="103"/>
    </location>
</feature>
<dbReference type="Proteomes" id="UP000654075">
    <property type="component" value="Unassembled WGS sequence"/>
</dbReference>
<sequence length="103" mass="11757">HIIFLVCFFGMFLAVLSGRYFVSGSTNWTTSSRGNIERGTLTELNEYATRQQRLKAEADLKAVEEFTSELRAAEENALAERQEERRGKSEPLQRSPPMMNKRG</sequence>
<organism evidence="3 4">
    <name type="scientific">Polarella glacialis</name>
    <name type="common">Dinoflagellate</name>
    <dbReference type="NCBI Taxonomy" id="89957"/>
    <lineage>
        <taxon>Eukaryota</taxon>
        <taxon>Sar</taxon>
        <taxon>Alveolata</taxon>
        <taxon>Dinophyceae</taxon>
        <taxon>Suessiales</taxon>
        <taxon>Suessiaceae</taxon>
        <taxon>Polarella</taxon>
    </lineage>
</organism>
<proteinExistence type="predicted"/>
<feature type="compositionally biased region" description="Basic and acidic residues" evidence="1">
    <location>
        <begin position="73"/>
        <end position="91"/>
    </location>
</feature>
<comment type="caution">
    <text evidence="3">The sequence shown here is derived from an EMBL/GenBank/DDBJ whole genome shotgun (WGS) entry which is preliminary data.</text>
</comment>
<evidence type="ECO:0000313" key="3">
    <source>
        <dbReference type="EMBL" id="CAE8621319.1"/>
    </source>
</evidence>
<reference evidence="3" key="1">
    <citation type="submission" date="2021-02" db="EMBL/GenBank/DDBJ databases">
        <authorList>
            <person name="Dougan E. K."/>
            <person name="Rhodes N."/>
            <person name="Thang M."/>
            <person name="Chan C."/>
        </authorList>
    </citation>
    <scope>NUCLEOTIDE SEQUENCE</scope>
</reference>
<protein>
    <submittedName>
        <fullName evidence="3">Uncharacterized protein</fullName>
    </submittedName>
</protein>
<accession>A0A813G8Q7</accession>
<feature type="non-terminal residue" evidence="3">
    <location>
        <position position="103"/>
    </location>
</feature>
<feature type="signal peptide" evidence="2">
    <location>
        <begin position="1"/>
        <end position="18"/>
    </location>
</feature>
<evidence type="ECO:0000313" key="4">
    <source>
        <dbReference type="Proteomes" id="UP000654075"/>
    </source>
</evidence>
<evidence type="ECO:0000256" key="2">
    <source>
        <dbReference type="SAM" id="SignalP"/>
    </source>
</evidence>
<evidence type="ECO:0000256" key="1">
    <source>
        <dbReference type="SAM" id="MobiDB-lite"/>
    </source>
</evidence>
<dbReference type="EMBL" id="CAJNNV010027706">
    <property type="protein sequence ID" value="CAE8621319.1"/>
    <property type="molecule type" value="Genomic_DNA"/>
</dbReference>
<dbReference type="AlphaFoldDB" id="A0A813G8Q7"/>
<keyword evidence="4" id="KW-1185">Reference proteome</keyword>
<name>A0A813G8Q7_POLGL</name>
<feature type="chain" id="PRO_5032782263" evidence="2">
    <location>
        <begin position="19"/>
        <end position="103"/>
    </location>
</feature>
<gene>
    <name evidence="3" type="ORF">PGLA1383_LOCUS38840</name>
</gene>
<keyword evidence="2" id="KW-0732">Signal</keyword>